<proteinExistence type="predicted"/>
<reference evidence="1 2" key="1">
    <citation type="submission" date="2016-09" db="EMBL/GenBank/DDBJ databases">
        <title>The complete genome sequences of Rhizobium gallicum, symbiovars gallicum and phaseoli, symbionts associated to common bean (Phaseolus vulgaris).</title>
        <authorList>
            <person name="Bustos P."/>
            <person name="Santamaria R.I."/>
            <person name="Perez-Carrascal O.M."/>
            <person name="Juarez S."/>
            <person name="Lozano L."/>
            <person name="Martinez-Flores I."/>
            <person name="Martinez-Romero E."/>
            <person name="Cevallos M."/>
            <person name="Romero D."/>
            <person name="Davila G."/>
            <person name="Gonzalez V."/>
        </authorList>
    </citation>
    <scope>NUCLEOTIDE SEQUENCE [LARGE SCALE GENOMIC DNA]</scope>
    <source>
        <strain evidence="1 2">IE4872</strain>
        <plasmid evidence="2">prgalie4872d</plasmid>
    </source>
</reference>
<keyword evidence="1" id="KW-0614">Plasmid</keyword>
<organism evidence="1 2">
    <name type="scientific">Rhizobium gallicum</name>
    <dbReference type="NCBI Taxonomy" id="56730"/>
    <lineage>
        <taxon>Bacteria</taxon>
        <taxon>Pseudomonadati</taxon>
        <taxon>Pseudomonadota</taxon>
        <taxon>Alphaproteobacteria</taxon>
        <taxon>Hyphomicrobiales</taxon>
        <taxon>Rhizobiaceae</taxon>
        <taxon>Rhizobium/Agrobacterium group</taxon>
        <taxon>Rhizobium</taxon>
    </lineage>
</organism>
<dbReference type="AlphaFoldDB" id="A0A1L5NXI0"/>
<name>A0A1L5NXI0_9HYPH</name>
<geneLocation type="plasmid" evidence="2">
    <name>prgalie4872d</name>
</geneLocation>
<evidence type="ECO:0000313" key="1">
    <source>
        <dbReference type="EMBL" id="APO72600.1"/>
    </source>
</evidence>
<gene>
    <name evidence="1" type="ORF">IE4872_PD02087</name>
</gene>
<evidence type="ECO:0000313" key="2">
    <source>
        <dbReference type="Proteomes" id="UP000184749"/>
    </source>
</evidence>
<accession>A0A1L5NXI0</accession>
<sequence length="171" mass="18768">MACTHNHSTSPSWLRLSKRSCSTPRSAQSTVAPLDSAVIAKSLRQVALRPTGTGHPEDRINKASLVASAALAAAATWHQGRKPVPLGFINGIALFIHGWSPLNIYLESDLHPFGVNLPSSAFGFTNNTTLLNDFQKTLMLNCHRNPIWHMRRQLPRIHPACLNSYLATIGR</sequence>
<dbReference type="EMBL" id="CP017105">
    <property type="protein sequence ID" value="APO72600.1"/>
    <property type="molecule type" value="Genomic_DNA"/>
</dbReference>
<protein>
    <submittedName>
        <fullName evidence="1">Uncharacterized protein</fullName>
    </submittedName>
</protein>
<dbReference type="Proteomes" id="UP000184749">
    <property type="component" value="Plasmid pRgalIE4872d"/>
</dbReference>